<dbReference type="Pfam" id="PF07552">
    <property type="entry name" value="Coat_X"/>
    <property type="match status" value="2"/>
</dbReference>
<evidence type="ECO:0000313" key="3">
    <source>
        <dbReference type="EMBL" id="MFC4025371.1"/>
    </source>
</evidence>
<proteinExistence type="predicted"/>
<organism evidence="3 4">
    <name type="scientific">Oceanobacillus longus</name>
    <dbReference type="NCBI Taxonomy" id="930120"/>
    <lineage>
        <taxon>Bacteria</taxon>
        <taxon>Bacillati</taxon>
        <taxon>Bacillota</taxon>
        <taxon>Bacilli</taxon>
        <taxon>Bacillales</taxon>
        <taxon>Bacillaceae</taxon>
        <taxon>Oceanobacillus</taxon>
    </lineage>
</organism>
<gene>
    <name evidence="3" type="ORF">ACFOUV_16410</name>
</gene>
<keyword evidence="1" id="KW-1133">Transmembrane helix</keyword>
<keyword evidence="4" id="KW-1185">Reference proteome</keyword>
<comment type="caution">
    <text evidence="3">The sequence shown here is derived from an EMBL/GenBank/DDBJ whole genome shotgun (WGS) entry which is preliminary data.</text>
</comment>
<dbReference type="EMBL" id="JBHSAO010000012">
    <property type="protein sequence ID" value="MFC4025371.1"/>
    <property type="molecule type" value="Genomic_DNA"/>
</dbReference>
<name>A0ABV8H2E7_9BACI</name>
<sequence>MAIYRSDRDTNAHNRRSKHFYLDNTEGRGRCNCGHKCDGRCRNESSRSPEFDFNDNTNHHHDHDATVSQEAGQFSFMEQESAELIWVKESCDIVINTTDTQAGVSLQAGLQLAIALVLRITIGDSDTSEAVSQELMQQFDMTQTNRQKIYIYNTKGANVRTTDTDLAVNIQVLLQLLVALIVIVDIL</sequence>
<feature type="domain" description="Spore coat protein X/V" evidence="2">
    <location>
        <begin position="129"/>
        <end position="186"/>
    </location>
</feature>
<feature type="domain" description="Spore coat protein X/V" evidence="2">
    <location>
        <begin position="66"/>
        <end position="122"/>
    </location>
</feature>
<dbReference type="Proteomes" id="UP001595772">
    <property type="component" value="Unassembled WGS sequence"/>
</dbReference>
<dbReference type="RefSeq" id="WP_379497865.1">
    <property type="nucleotide sequence ID" value="NZ_JBHSAO010000012.1"/>
</dbReference>
<protein>
    <submittedName>
        <fullName evidence="3">Spore coat protein</fullName>
    </submittedName>
</protein>
<evidence type="ECO:0000313" key="4">
    <source>
        <dbReference type="Proteomes" id="UP001595772"/>
    </source>
</evidence>
<accession>A0ABV8H2E7</accession>
<feature type="transmembrane region" description="Helical" evidence="1">
    <location>
        <begin position="166"/>
        <end position="186"/>
    </location>
</feature>
<keyword evidence="1" id="KW-0812">Transmembrane</keyword>
<keyword evidence="3" id="KW-0946">Virion</keyword>
<dbReference type="InterPro" id="IPR011428">
    <property type="entry name" value="Spore_coat_X/V"/>
</dbReference>
<keyword evidence="1" id="KW-0472">Membrane</keyword>
<reference evidence="4" key="1">
    <citation type="journal article" date="2019" name="Int. J. Syst. Evol. Microbiol.">
        <title>The Global Catalogue of Microorganisms (GCM) 10K type strain sequencing project: providing services to taxonomists for standard genome sequencing and annotation.</title>
        <authorList>
            <consortium name="The Broad Institute Genomics Platform"/>
            <consortium name="The Broad Institute Genome Sequencing Center for Infectious Disease"/>
            <person name="Wu L."/>
            <person name="Ma J."/>
        </authorList>
    </citation>
    <scope>NUCLEOTIDE SEQUENCE [LARGE SCALE GENOMIC DNA]</scope>
    <source>
        <strain evidence="4">IBRC-M 10703</strain>
    </source>
</reference>
<evidence type="ECO:0000256" key="1">
    <source>
        <dbReference type="SAM" id="Phobius"/>
    </source>
</evidence>
<evidence type="ECO:0000259" key="2">
    <source>
        <dbReference type="Pfam" id="PF07552"/>
    </source>
</evidence>
<keyword evidence="3" id="KW-0167">Capsid protein</keyword>